<name>A0A1B6D7S2_9HEMI</name>
<accession>A0A1B6D7S2</accession>
<protein>
    <submittedName>
        <fullName evidence="1">Uncharacterized protein</fullName>
    </submittedName>
</protein>
<dbReference type="EMBL" id="GEDC01015559">
    <property type="protein sequence ID" value="JAS21739.1"/>
    <property type="molecule type" value="Transcribed_RNA"/>
</dbReference>
<evidence type="ECO:0000313" key="1">
    <source>
        <dbReference type="EMBL" id="JAS21739.1"/>
    </source>
</evidence>
<dbReference type="AlphaFoldDB" id="A0A1B6D7S2"/>
<sequence length="164" mass="19294">MKWTGHNMKCIFSQLKNKISINPYYCTSFLQPHQYSEEEQKKILETLQLCAEENLSRYHLTEKKLLNIKQFLKTHGKFTNLDEIFTIDGMGPQSSSLIFKSILNNDNPLAGTKLKRVTGLLTPSFDKIKHKVIYRCIVRNHKTYKKSYSLSYGHFCRKVHHLQR</sequence>
<reference evidence="1" key="1">
    <citation type="submission" date="2015-12" db="EMBL/GenBank/DDBJ databases">
        <title>De novo transcriptome assembly of four potential Pierce s Disease insect vectors from Arizona vineyards.</title>
        <authorList>
            <person name="Tassone E.E."/>
        </authorList>
    </citation>
    <scope>NUCLEOTIDE SEQUENCE</scope>
</reference>
<proteinExistence type="predicted"/>
<organism evidence="1">
    <name type="scientific">Clastoptera arizonana</name>
    <name type="common">Arizona spittle bug</name>
    <dbReference type="NCBI Taxonomy" id="38151"/>
    <lineage>
        <taxon>Eukaryota</taxon>
        <taxon>Metazoa</taxon>
        <taxon>Ecdysozoa</taxon>
        <taxon>Arthropoda</taxon>
        <taxon>Hexapoda</taxon>
        <taxon>Insecta</taxon>
        <taxon>Pterygota</taxon>
        <taxon>Neoptera</taxon>
        <taxon>Paraneoptera</taxon>
        <taxon>Hemiptera</taxon>
        <taxon>Auchenorrhyncha</taxon>
        <taxon>Cercopoidea</taxon>
        <taxon>Clastopteridae</taxon>
        <taxon>Clastoptera</taxon>
    </lineage>
</organism>
<gene>
    <name evidence="1" type="ORF">g.3978</name>
</gene>